<keyword evidence="2" id="KW-0732">Signal</keyword>
<comment type="caution">
    <text evidence="5">The sequence shown here is derived from an EMBL/GenBank/DDBJ whole genome shotgun (WGS) entry which is preliminary data.</text>
</comment>
<feature type="region of interest" description="Disordered" evidence="1">
    <location>
        <begin position="212"/>
        <end position="237"/>
    </location>
</feature>
<dbReference type="SUPFAM" id="SSF54106">
    <property type="entry name" value="LysM domain"/>
    <property type="match status" value="3"/>
</dbReference>
<dbReference type="CDD" id="cd00118">
    <property type="entry name" value="LysM"/>
    <property type="match status" value="3"/>
</dbReference>
<dbReference type="PANTHER" id="PTHR33734:SF22">
    <property type="entry name" value="MEMBRANE-BOUND LYTIC MUREIN TRANSGLYCOSYLASE D"/>
    <property type="match status" value="1"/>
</dbReference>
<accession>A0A120A400</accession>
<dbReference type="PROSITE" id="PS51782">
    <property type="entry name" value="LYSM"/>
    <property type="match status" value="3"/>
</dbReference>
<dbReference type="InterPro" id="IPR036779">
    <property type="entry name" value="LysM_dom_sf"/>
</dbReference>
<feature type="chain" id="PRO_5036299876" evidence="2">
    <location>
        <begin position="24"/>
        <end position="600"/>
    </location>
</feature>
<dbReference type="GO" id="GO:0016787">
    <property type="term" value="F:hydrolase activity"/>
    <property type="evidence" value="ECO:0007669"/>
    <property type="project" value="UniProtKB-KW"/>
</dbReference>
<dbReference type="AlphaFoldDB" id="A0A120A400"/>
<dbReference type="EMBL" id="LRGC01000001">
    <property type="protein sequence ID" value="KWR57624.1"/>
    <property type="molecule type" value="Genomic_DNA"/>
</dbReference>
<dbReference type="RefSeq" id="WP_060384983.1">
    <property type="nucleotide sequence ID" value="NZ_CP081913.1"/>
</dbReference>
<evidence type="ECO:0000259" key="3">
    <source>
        <dbReference type="PROSITE" id="PS51782"/>
    </source>
</evidence>
<dbReference type="EC" id="3.4.19.11" evidence="5"/>
<feature type="compositionally biased region" description="Polar residues" evidence="1">
    <location>
        <begin position="214"/>
        <end position="223"/>
    </location>
</feature>
<evidence type="ECO:0000313" key="8">
    <source>
        <dbReference type="Proteomes" id="UP000261223"/>
    </source>
</evidence>
<reference evidence="5 7" key="1">
    <citation type="journal article" date="2016" name="BMC Genomics">
        <title>Type VI secretion systems of human gut Bacteroidales segregate into three genetic architectures, two of which are contained on mobile genetic elements.</title>
        <authorList>
            <person name="Coyne M.J."/>
            <person name="Roelofs K.G."/>
            <person name="Comstock L.E."/>
        </authorList>
    </citation>
    <scope>NUCLEOTIDE SEQUENCE [LARGE SCALE GENOMIC DNA]</scope>
    <source>
        <strain evidence="5 7">CL09T03C01</strain>
    </source>
</reference>
<dbReference type="GO" id="GO:0008932">
    <property type="term" value="F:lytic endotransglycosylase activity"/>
    <property type="evidence" value="ECO:0007669"/>
    <property type="project" value="TreeGrafter"/>
</dbReference>
<gene>
    <name evidence="5" type="primary">cwlS</name>
    <name evidence="5" type="ORF">AA415_00158</name>
    <name evidence="6" type="ORF">DXC34_09595</name>
    <name evidence="4" type="ORF">F9958_05460</name>
</gene>
<dbReference type="Proteomes" id="UP000261223">
    <property type="component" value="Unassembled WGS sequence"/>
</dbReference>
<evidence type="ECO:0000313" key="4">
    <source>
        <dbReference type="EMBL" id="KAB5315364.1"/>
    </source>
</evidence>
<dbReference type="PATRIC" id="fig|46506.5.peg.172"/>
<dbReference type="Pfam" id="PF01476">
    <property type="entry name" value="LysM"/>
    <property type="match status" value="3"/>
</dbReference>
<reference evidence="5" key="2">
    <citation type="submission" date="2016-01" db="EMBL/GenBank/DDBJ databases">
        <authorList>
            <person name="McClelland M."/>
            <person name="Jain A."/>
            <person name="Saraogi P."/>
            <person name="Mendelson R."/>
            <person name="Westerman R."/>
            <person name="SanMiguel P."/>
            <person name="Csonka L."/>
        </authorList>
    </citation>
    <scope>NUCLEOTIDE SEQUENCE</scope>
    <source>
        <strain evidence="5">CL09T03C01</strain>
    </source>
</reference>
<dbReference type="EMBL" id="WCLE01000008">
    <property type="protein sequence ID" value="KAB5315364.1"/>
    <property type="molecule type" value="Genomic_DNA"/>
</dbReference>
<protein>
    <submittedName>
        <fullName evidence="4">LysM peptidoglycan-binding domain-containing protein</fullName>
    </submittedName>
    <submittedName>
        <fullName evidence="5">Putative D-gamma-glutamyl-meso-diaminopimelic acid endopeptidase, CwlS-like</fullName>
        <ecNumber evidence="5">3.4.19.11</ecNumber>
    </submittedName>
</protein>
<evidence type="ECO:0000313" key="9">
    <source>
        <dbReference type="Proteomes" id="UP000467334"/>
    </source>
</evidence>
<evidence type="ECO:0000256" key="2">
    <source>
        <dbReference type="SAM" id="SignalP"/>
    </source>
</evidence>
<feature type="domain" description="LysM" evidence="3">
    <location>
        <begin position="164"/>
        <end position="209"/>
    </location>
</feature>
<dbReference type="InterPro" id="IPR028082">
    <property type="entry name" value="Peripla_BP_I"/>
</dbReference>
<dbReference type="Proteomes" id="UP000467334">
    <property type="component" value="Unassembled WGS sequence"/>
</dbReference>
<dbReference type="Proteomes" id="UP000056419">
    <property type="component" value="Unassembled WGS sequence"/>
</dbReference>
<reference evidence="6 8" key="3">
    <citation type="submission" date="2018-08" db="EMBL/GenBank/DDBJ databases">
        <title>A genome reference for cultivated species of the human gut microbiota.</title>
        <authorList>
            <person name="Zou Y."/>
            <person name="Xue W."/>
            <person name="Luo G."/>
        </authorList>
    </citation>
    <scope>NUCLEOTIDE SEQUENCE [LARGE SCALE GENOMIC DNA]</scope>
    <source>
        <strain evidence="6 8">TF03-6</strain>
    </source>
</reference>
<keyword evidence="7" id="KW-1185">Reference proteome</keyword>
<name>A0A120A400_BACSE</name>
<dbReference type="Gene3D" id="3.10.350.10">
    <property type="entry name" value="LysM domain"/>
    <property type="match status" value="3"/>
</dbReference>
<sequence length="600" mass="67595" precursor="true">MKTINRIFCSLLLAGACSLGTSAQENQSYFLHTIEKGQSLYSIASMYNISQADIVKLNPGSDDKIYVGRTLRIPRTDAGLQKETFHTIAPGETLYRLTVKYNVSAKAICDANPGLSADNFRIGQVIRIPSATDAAAATADTQALSGMPAGNTAIQAPVQSRCRDMHKVKRKETVFSISREYGITEAELIAANPELRGENKIKKGSFLCIPYPSSPSATQQDTPRQAAPSDSELFSENTRSSKRINVIKAAVVLPFLPDGASKSESAKMVEYYEGFLMAVDSLKRTGTSIDLYTYSTGPATSSLNSILGKSEMKDMDIIFGPLHQQHIKPLADFADKHDIRLVIPFTSKDNTVFRNPSVYQINTPQSYLYSEVYDHFVRQFPNANVIFIEASQGTREKADFIKGLKEELRNRSIPTKSLKEDATVESLKAVLRADRENIFIPTSGSNITLIKILPQLTLLVREMPDSRIHLFGYPEWQTYTKDHLEAFFELDTYFYSSFYTNNLLPAAINFTKSYRKWYGKEMDERYPKFGMLGFDTGYFFLKGLSRYGSGFEKNLDKMDLVPIQTGFKFQRVNNWGGFINRKVFFVRFTKNFELIKLDFD</sequence>
<proteinExistence type="predicted"/>
<feature type="domain" description="LysM" evidence="3">
    <location>
        <begin position="30"/>
        <end position="73"/>
    </location>
</feature>
<organism evidence="5 7">
    <name type="scientific">Bacteroides stercoris</name>
    <dbReference type="NCBI Taxonomy" id="46506"/>
    <lineage>
        <taxon>Bacteria</taxon>
        <taxon>Pseudomonadati</taxon>
        <taxon>Bacteroidota</taxon>
        <taxon>Bacteroidia</taxon>
        <taxon>Bacteroidales</taxon>
        <taxon>Bacteroidaceae</taxon>
        <taxon>Bacteroides</taxon>
    </lineage>
</organism>
<feature type="domain" description="LysM" evidence="3">
    <location>
        <begin position="84"/>
        <end position="128"/>
    </location>
</feature>
<evidence type="ECO:0000313" key="6">
    <source>
        <dbReference type="EMBL" id="RGM12888.1"/>
    </source>
</evidence>
<dbReference type="InterPro" id="IPR018392">
    <property type="entry name" value="LysM"/>
</dbReference>
<feature type="signal peptide" evidence="2">
    <location>
        <begin position="1"/>
        <end position="23"/>
    </location>
</feature>
<evidence type="ECO:0000256" key="1">
    <source>
        <dbReference type="SAM" id="MobiDB-lite"/>
    </source>
</evidence>
<evidence type="ECO:0000313" key="7">
    <source>
        <dbReference type="Proteomes" id="UP000056419"/>
    </source>
</evidence>
<dbReference type="STRING" id="46506.AA415_00158"/>
<reference evidence="4 9" key="4">
    <citation type="journal article" date="2019" name="Nat. Med.">
        <title>A library of human gut bacterial isolates paired with longitudinal multiomics data enables mechanistic microbiome research.</title>
        <authorList>
            <person name="Poyet M."/>
            <person name="Groussin M."/>
            <person name="Gibbons S.M."/>
            <person name="Avila-Pacheco J."/>
            <person name="Jiang X."/>
            <person name="Kearney S.M."/>
            <person name="Perrotta A.R."/>
            <person name="Berdy B."/>
            <person name="Zhao S."/>
            <person name="Lieberman T.D."/>
            <person name="Swanson P.K."/>
            <person name="Smith M."/>
            <person name="Roesemann S."/>
            <person name="Alexander J.E."/>
            <person name="Rich S.A."/>
            <person name="Livny J."/>
            <person name="Vlamakis H."/>
            <person name="Clish C."/>
            <person name="Bullock K."/>
            <person name="Deik A."/>
            <person name="Scott J."/>
            <person name="Pierce K.A."/>
            <person name="Xavier R.J."/>
            <person name="Alm E.J."/>
        </authorList>
    </citation>
    <scope>NUCLEOTIDE SEQUENCE [LARGE SCALE GENOMIC DNA]</scope>
    <source>
        <strain evidence="4 9">BIOML-A6</strain>
    </source>
</reference>
<dbReference type="SUPFAM" id="SSF53822">
    <property type="entry name" value="Periplasmic binding protein-like I"/>
    <property type="match status" value="1"/>
</dbReference>
<keyword evidence="5" id="KW-0378">Hydrolase</keyword>
<dbReference type="Gene3D" id="3.40.50.2300">
    <property type="match status" value="2"/>
</dbReference>
<dbReference type="SMART" id="SM00257">
    <property type="entry name" value="LysM"/>
    <property type="match status" value="3"/>
</dbReference>
<dbReference type="EMBL" id="QSSV01000011">
    <property type="protein sequence ID" value="RGM12888.1"/>
    <property type="molecule type" value="Genomic_DNA"/>
</dbReference>
<dbReference type="PANTHER" id="PTHR33734">
    <property type="entry name" value="LYSM DOMAIN-CONTAINING GPI-ANCHORED PROTEIN 2"/>
    <property type="match status" value="1"/>
</dbReference>
<dbReference type="PROSITE" id="PS51257">
    <property type="entry name" value="PROKAR_LIPOPROTEIN"/>
    <property type="match status" value="1"/>
</dbReference>
<evidence type="ECO:0000313" key="5">
    <source>
        <dbReference type="EMBL" id="KWR57624.1"/>
    </source>
</evidence>